<dbReference type="EMBL" id="JANRMS010000844">
    <property type="protein sequence ID" value="KAJ3533697.1"/>
    <property type="molecule type" value="Genomic_DNA"/>
</dbReference>
<comment type="caution">
    <text evidence="1">The sequence shown here is derived from an EMBL/GenBank/DDBJ whole genome shotgun (WGS) entry which is preliminary data.</text>
</comment>
<sequence>MVSIDDLSYDIVCDIVDTCRWKEEPENDHGQYTKDLACLARTSRRMYDMVNPLLYEYNVKYQIPLRSCALWAAQEGRLGTLKKAYQYGADLSANGSTPDDEAADGDDDTSSLPPWGEPKRPRGIVSYIASPLHYAIRYDHQDILEFLLQIGVDPHVSSRRLCSCFEQDEGNFAYPLHMALKHCPRREVVEMIIKKLGAYKSSSRRSALDEVPYWDHAPIDVLIEMPGPGSSASALHYAIEQQDPALVARILERPGTDASILKANAYVPLQMAIELGDPTIINLLLGRPETDVTAIDHKGVTSLHAAVKQGNLSLVKLLLKNPEIDINAMDHEGHTSLLSAIEQGNMSLVKLLLEHPEIDINAMGHGLTSLLSAVKQGNMSLVELLLEKPEIDINAGGFTKPLHCAIEQGNSSLVKILLDSPEVDAGKSDMFGNTPLHVAAKGGHATIVQLLLQRPDVYASPLNDCYKTPLVHAVEARGSDLRHFKSCADKGKHITSQERASFKASFDMIKLLLEQPGSYSAAGFPWGTTALHDACSCGDMELVELLLKRPDVDAGAADRYGSTPLHCAADRGDCNDVMRLLLENPQVDVNAADCNGDTFLHTLCRRKRSYPVESIVALAVQRGALIDGSPTNTTTPLYSALERGCLQTALSFLSHGADPTIPTNRPDAFGPLHHCLKWPTYNHPTARSFQTRTVAALISRGVEVDARNSYESATGLIYRGDWDGGRGAARGSDGTPLFFAAAAANNVECVRLLLEAGADPTVCIRIRERNRDYLKDRRRQTFLAALFRHTFESELEPTEAELLRIRDTVILMLGHASMGSFDLLHLLLENSSAKNIDLAHVEDILNELRKSTKDSQIFHLVNEFKHREFKEESDDQGATGSDEV</sequence>
<evidence type="ECO:0000313" key="1">
    <source>
        <dbReference type="EMBL" id="KAJ3533697.1"/>
    </source>
</evidence>
<dbReference type="Proteomes" id="UP001148629">
    <property type="component" value="Unassembled WGS sequence"/>
</dbReference>
<evidence type="ECO:0000313" key="2">
    <source>
        <dbReference type="Proteomes" id="UP001148629"/>
    </source>
</evidence>
<protein>
    <submittedName>
        <fullName evidence="1">Uncharacterized protein</fullName>
    </submittedName>
</protein>
<keyword evidence="2" id="KW-1185">Reference proteome</keyword>
<name>A0ACC1S7N5_9HYPO</name>
<accession>A0ACC1S7N5</accession>
<reference evidence="1" key="1">
    <citation type="submission" date="2022-08" db="EMBL/GenBank/DDBJ databases">
        <title>Genome Sequence of Fusarium decemcellulare.</title>
        <authorList>
            <person name="Buettner E."/>
        </authorList>
    </citation>
    <scope>NUCLEOTIDE SEQUENCE</scope>
    <source>
        <strain evidence="1">Babe19</strain>
    </source>
</reference>
<proteinExistence type="predicted"/>
<organism evidence="1 2">
    <name type="scientific">Fusarium decemcellulare</name>
    <dbReference type="NCBI Taxonomy" id="57161"/>
    <lineage>
        <taxon>Eukaryota</taxon>
        <taxon>Fungi</taxon>
        <taxon>Dikarya</taxon>
        <taxon>Ascomycota</taxon>
        <taxon>Pezizomycotina</taxon>
        <taxon>Sordariomycetes</taxon>
        <taxon>Hypocreomycetidae</taxon>
        <taxon>Hypocreales</taxon>
        <taxon>Nectriaceae</taxon>
        <taxon>Fusarium</taxon>
        <taxon>Fusarium decemcellulare species complex</taxon>
    </lineage>
</organism>
<gene>
    <name evidence="1" type="ORF">NM208_g7869</name>
</gene>